<keyword evidence="2" id="KW-1185">Reference proteome</keyword>
<accession>A0ABT3GNL5</accession>
<gene>
    <name evidence="1" type="ORF">OKA05_21345</name>
</gene>
<evidence type="ECO:0000313" key="2">
    <source>
        <dbReference type="Proteomes" id="UP001320876"/>
    </source>
</evidence>
<sequence>MGAWNDFRTIGTVDDLPAVDVTDGSPLNAVVVRIPRSNAGVDGKLFGRVVATKQP</sequence>
<protein>
    <submittedName>
        <fullName evidence="1">Uncharacterized protein</fullName>
    </submittedName>
</protein>
<dbReference type="RefSeq" id="WP_264489227.1">
    <property type="nucleotide sequence ID" value="NZ_JAPDDT010000012.1"/>
</dbReference>
<evidence type="ECO:0000313" key="1">
    <source>
        <dbReference type="EMBL" id="MCW1925120.1"/>
    </source>
</evidence>
<dbReference type="EMBL" id="JAPDDT010000012">
    <property type="protein sequence ID" value="MCW1925120.1"/>
    <property type="molecule type" value="Genomic_DNA"/>
</dbReference>
<comment type="caution">
    <text evidence="1">The sequence shown here is derived from an EMBL/GenBank/DDBJ whole genome shotgun (WGS) entry which is preliminary data.</text>
</comment>
<reference evidence="1 2" key="1">
    <citation type="submission" date="2022-10" db="EMBL/GenBank/DDBJ databases">
        <title>Luteolibacter arcticus strain CCTCC AB 2014275, whole genome shotgun sequencing project.</title>
        <authorList>
            <person name="Zhao G."/>
            <person name="Shen L."/>
        </authorList>
    </citation>
    <scope>NUCLEOTIDE SEQUENCE [LARGE SCALE GENOMIC DNA]</scope>
    <source>
        <strain evidence="1 2">CCTCC AB 2014275</strain>
    </source>
</reference>
<dbReference type="Proteomes" id="UP001320876">
    <property type="component" value="Unassembled WGS sequence"/>
</dbReference>
<organism evidence="1 2">
    <name type="scientific">Luteolibacter arcticus</name>
    <dbReference type="NCBI Taxonomy" id="1581411"/>
    <lineage>
        <taxon>Bacteria</taxon>
        <taxon>Pseudomonadati</taxon>
        <taxon>Verrucomicrobiota</taxon>
        <taxon>Verrucomicrobiia</taxon>
        <taxon>Verrucomicrobiales</taxon>
        <taxon>Verrucomicrobiaceae</taxon>
        <taxon>Luteolibacter</taxon>
    </lineage>
</organism>
<name>A0ABT3GNL5_9BACT</name>
<proteinExistence type="predicted"/>